<dbReference type="AlphaFoldDB" id="A0A197K3K5"/>
<evidence type="ECO:0000256" key="5">
    <source>
        <dbReference type="ARBA" id="ARBA00022792"/>
    </source>
</evidence>
<evidence type="ECO:0000256" key="9">
    <source>
        <dbReference type="ARBA" id="ARBA00023128"/>
    </source>
</evidence>
<evidence type="ECO:0000256" key="2">
    <source>
        <dbReference type="ARBA" id="ARBA00007448"/>
    </source>
</evidence>
<name>A0A197K3K5_9FUNG</name>
<evidence type="ECO:0000256" key="8">
    <source>
        <dbReference type="ARBA" id="ARBA00022989"/>
    </source>
</evidence>
<keyword evidence="7" id="KW-0067">ATP-binding</keyword>
<evidence type="ECO:0000256" key="4">
    <source>
        <dbReference type="ARBA" id="ARBA00022741"/>
    </source>
</evidence>
<feature type="region of interest" description="Disordered" evidence="12">
    <location>
        <begin position="580"/>
        <end position="653"/>
    </location>
</feature>
<keyword evidence="9" id="KW-0496">Mitochondrion</keyword>
<evidence type="ECO:0000256" key="12">
    <source>
        <dbReference type="SAM" id="MobiDB-lite"/>
    </source>
</evidence>
<feature type="compositionally biased region" description="Acidic residues" evidence="12">
    <location>
        <begin position="586"/>
        <end position="602"/>
    </location>
</feature>
<dbReference type="OrthoDB" id="10251412at2759"/>
<dbReference type="Gene3D" id="3.40.50.300">
    <property type="entry name" value="P-loop containing nucleotide triphosphate hydrolases"/>
    <property type="match status" value="1"/>
</dbReference>
<dbReference type="InterPro" id="IPR057495">
    <property type="entry name" value="AAA_lid_BCS1"/>
</dbReference>
<evidence type="ECO:0000256" key="1">
    <source>
        <dbReference type="ARBA" id="ARBA00004434"/>
    </source>
</evidence>
<keyword evidence="5" id="KW-0999">Mitochondrion inner membrane</keyword>
<keyword evidence="16" id="KW-1185">Reference proteome</keyword>
<keyword evidence="8" id="KW-1133">Transmembrane helix</keyword>
<feature type="region of interest" description="Disordered" evidence="12">
    <location>
        <begin position="461"/>
        <end position="524"/>
    </location>
</feature>
<evidence type="ECO:0000256" key="11">
    <source>
        <dbReference type="ARBA" id="ARBA00048778"/>
    </source>
</evidence>
<dbReference type="InterPro" id="IPR003959">
    <property type="entry name" value="ATPase_AAA_core"/>
</dbReference>
<dbReference type="InterPro" id="IPR027417">
    <property type="entry name" value="P-loop_NTPase"/>
</dbReference>
<dbReference type="Pfam" id="PF25426">
    <property type="entry name" value="AAA_lid_BCS1"/>
    <property type="match status" value="1"/>
</dbReference>
<dbReference type="InterPro" id="IPR014851">
    <property type="entry name" value="BCS1_N"/>
</dbReference>
<dbReference type="Pfam" id="PF00004">
    <property type="entry name" value="AAA"/>
    <property type="match status" value="1"/>
</dbReference>
<feature type="domain" description="BCS1 N-terminal" evidence="14">
    <location>
        <begin position="101"/>
        <end position="280"/>
    </location>
</feature>
<protein>
    <recommendedName>
        <fullName evidence="17">P-loop containing nucleoside triphosphate hydrolase protein</fullName>
    </recommendedName>
</protein>
<dbReference type="EMBL" id="KV442031">
    <property type="protein sequence ID" value="OAQ31039.1"/>
    <property type="molecule type" value="Genomic_DNA"/>
</dbReference>
<organism evidence="15 16">
    <name type="scientific">Linnemannia elongata AG-77</name>
    <dbReference type="NCBI Taxonomy" id="1314771"/>
    <lineage>
        <taxon>Eukaryota</taxon>
        <taxon>Fungi</taxon>
        <taxon>Fungi incertae sedis</taxon>
        <taxon>Mucoromycota</taxon>
        <taxon>Mortierellomycotina</taxon>
        <taxon>Mortierellomycetes</taxon>
        <taxon>Mortierellales</taxon>
        <taxon>Mortierellaceae</taxon>
        <taxon>Linnemannia</taxon>
    </lineage>
</organism>
<dbReference type="SMART" id="SM01024">
    <property type="entry name" value="BCS1_N"/>
    <property type="match status" value="1"/>
</dbReference>
<evidence type="ECO:0000259" key="13">
    <source>
        <dbReference type="SMART" id="SM00382"/>
    </source>
</evidence>
<proteinExistence type="inferred from homology"/>
<keyword evidence="3" id="KW-0812">Transmembrane</keyword>
<dbReference type="InterPro" id="IPR003593">
    <property type="entry name" value="AAA+_ATPase"/>
</dbReference>
<evidence type="ECO:0000256" key="3">
    <source>
        <dbReference type="ARBA" id="ARBA00022692"/>
    </source>
</evidence>
<evidence type="ECO:0000256" key="6">
    <source>
        <dbReference type="ARBA" id="ARBA00022801"/>
    </source>
</evidence>
<dbReference type="GO" id="GO:0016887">
    <property type="term" value="F:ATP hydrolysis activity"/>
    <property type="evidence" value="ECO:0007669"/>
    <property type="project" value="InterPro"/>
</dbReference>
<feature type="compositionally biased region" description="Low complexity" evidence="12">
    <location>
        <begin position="603"/>
        <end position="616"/>
    </location>
</feature>
<dbReference type="Pfam" id="PF08740">
    <property type="entry name" value="BCS1_N"/>
    <property type="match status" value="1"/>
</dbReference>
<dbReference type="GO" id="GO:0005524">
    <property type="term" value="F:ATP binding"/>
    <property type="evidence" value="ECO:0007669"/>
    <property type="project" value="UniProtKB-KW"/>
</dbReference>
<evidence type="ECO:0008006" key="17">
    <source>
        <dbReference type="Google" id="ProtNLM"/>
    </source>
</evidence>
<dbReference type="SUPFAM" id="SSF52540">
    <property type="entry name" value="P-loop containing nucleoside triphosphate hydrolases"/>
    <property type="match status" value="1"/>
</dbReference>
<evidence type="ECO:0000313" key="16">
    <source>
        <dbReference type="Proteomes" id="UP000078512"/>
    </source>
</evidence>
<reference evidence="15 16" key="1">
    <citation type="submission" date="2016-05" db="EMBL/GenBank/DDBJ databases">
        <title>Genome sequencing reveals origins of a unique bacterial endosymbiosis in the earliest lineages of terrestrial Fungi.</title>
        <authorList>
            <consortium name="DOE Joint Genome Institute"/>
            <person name="Uehling J."/>
            <person name="Gryganskyi A."/>
            <person name="Hameed K."/>
            <person name="Tschaplinski T."/>
            <person name="Misztal P."/>
            <person name="Wu S."/>
            <person name="Desiro A."/>
            <person name="Vande Pol N."/>
            <person name="Du Z.-Y."/>
            <person name="Zienkiewicz A."/>
            <person name="Zienkiewicz K."/>
            <person name="Morin E."/>
            <person name="Tisserant E."/>
            <person name="Splivallo R."/>
            <person name="Hainaut M."/>
            <person name="Henrissat B."/>
            <person name="Ohm R."/>
            <person name="Kuo A."/>
            <person name="Yan J."/>
            <person name="Lipzen A."/>
            <person name="Nolan M."/>
            <person name="Labutti K."/>
            <person name="Barry K."/>
            <person name="Goldstein A."/>
            <person name="Labbe J."/>
            <person name="Schadt C."/>
            <person name="Tuskan G."/>
            <person name="Grigoriev I."/>
            <person name="Martin F."/>
            <person name="Vilgalys R."/>
            <person name="Bonito G."/>
        </authorList>
    </citation>
    <scope>NUCLEOTIDE SEQUENCE [LARGE SCALE GENOMIC DNA]</scope>
    <source>
        <strain evidence="15 16">AG-77</strain>
    </source>
</reference>
<dbReference type="GO" id="GO:0005743">
    <property type="term" value="C:mitochondrial inner membrane"/>
    <property type="evidence" value="ECO:0007669"/>
    <property type="project" value="UniProtKB-SubCell"/>
</dbReference>
<feature type="compositionally biased region" description="Low complexity" evidence="12">
    <location>
        <begin position="503"/>
        <end position="519"/>
    </location>
</feature>
<sequence length="653" mass="71033">MVGMSGGASAVATNHPLLLATVARGATSAATAAATRGSPYFLGNGLTLGRNALVGGLALTGHRSFVSLPEGAQEVGKMVSNAADKMGLGDNQFAAGGFQLALIGGLLAGIRILGSHALEYLKKQIVVTAEFDSRDESYSWILNWLSDHPYSKKATQFSVSTTIARGAQKINGEGGDGAIAATYFLPAPGLHFFWFKNRLLWMYRERVRPTGATVATSGSPVENITISTLGRSRELIQSLILEAQRKFIDRDKSRTVIFAADQYGNWRRTKSRPKRPLDTIVMDPKLKSYIVDDAKEFFASESWYAERGLPFRRGLLLYGSPGTGKTSFIHALAGELGLNIYVVNLSSKNLTDDTLSELVADTPSRCLLLIEDVDAAFIQRKSKDAATGITFSGLLNSVDGVSAQEGRMLCMTTNHLERLDEALIRPGRVDIRAKLGKATQSQAAELFMKFFPQPVATTDLNFSSADTTKKTPPRSGRRQSVDYKGDIPSSTSGESSPLLPEKSGSPTLSPSIPSSSSKPGRTQEEIERMAAQFSRVIPDQQFSIAQLQGFLMGYKKTPELAVKHVDEFVRQAGSAEVSGTAKIGYDDDDVDNEDDDDYEIEDATVAAGKGKAAASGDGKDEKQDYYWEGSEEQQKERKEFREEKERERRASLK</sequence>
<accession>A0A197K3K5</accession>
<keyword evidence="6" id="KW-0378">Hydrolase</keyword>
<feature type="domain" description="AAA+ ATPase" evidence="13">
    <location>
        <begin position="311"/>
        <end position="439"/>
    </location>
</feature>
<keyword evidence="10" id="KW-0472">Membrane</keyword>
<dbReference type="SMART" id="SM00382">
    <property type="entry name" value="AAA"/>
    <property type="match status" value="1"/>
</dbReference>
<evidence type="ECO:0000256" key="10">
    <source>
        <dbReference type="ARBA" id="ARBA00023136"/>
    </source>
</evidence>
<dbReference type="STRING" id="1314771.A0A197K3K5"/>
<comment type="similarity">
    <text evidence="2">Belongs to the AAA ATPase family. BCS1 subfamily.</text>
</comment>
<evidence type="ECO:0000256" key="7">
    <source>
        <dbReference type="ARBA" id="ARBA00022840"/>
    </source>
</evidence>
<gene>
    <name evidence="15" type="ORF">K457DRAFT_136328</name>
</gene>
<dbReference type="PANTHER" id="PTHR23070">
    <property type="entry name" value="BCS1 AAA-TYPE ATPASE"/>
    <property type="match status" value="1"/>
</dbReference>
<comment type="subcellular location">
    <subcellularLocation>
        <location evidence="1">Mitochondrion inner membrane</location>
        <topology evidence="1">Single-pass membrane protein</topology>
    </subcellularLocation>
</comment>
<dbReference type="Proteomes" id="UP000078512">
    <property type="component" value="Unassembled WGS sequence"/>
</dbReference>
<feature type="compositionally biased region" description="Basic and acidic residues" evidence="12">
    <location>
        <begin position="632"/>
        <end position="653"/>
    </location>
</feature>
<evidence type="ECO:0000313" key="15">
    <source>
        <dbReference type="EMBL" id="OAQ31039.1"/>
    </source>
</evidence>
<comment type="catalytic activity">
    <reaction evidence="11">
        <text>ATP + H2O = ADP + phosphate + H(+)</text>
        <dbReference type="Rhea" id="RHEA:13065"/>
        <dbReference type="ChEBI" id="CHEBI:15377"/>
        <dbReference type="ChEBI" id="CHEBI:15378"/>
        <dbReference type="ChEBI" id="CHEBI:30616"/>
        <dbReference type="ChEBI" id="CHEBI:43474"/>
        <dbReference type="ChEBI" id="CHEBI:456216"/>
    </reaction>
    <physiologicalReaction direction="left-to-right" evidence="11">
        <dbReference type="Rhea" id="RHEA:13066"/>
    </physiologicalReaction>
</comment>
<dbReference type="InterPro" id="IPR050747">
    <property type="entry name" value="Mitochondrial_chaperone_BCS1"/>
</dbReference>
<evidence type="ECO:0000259" key="14">
    <source>
        <dbReference type="SMART" id="SM01024"/>
    </source>
</evidence>
<keyword evidence="4" id="KW-0547">Nucleotide-binding</keyword>